<reference evidence="3" key="1">
    <citation type="journal article" date="2019" name="Int. J. Syst. Evol. Microbiol.">
        <title>The Global Catalogue of Microorganisms (GCM) 10K type strain sequencing project: providing services to taxonomists for standard genome sequencing and annotation.</title>
        <authorList>
            <consortium name="The Broad Institute Genomics Platform"/>
            <consortium name="The Broad Institute Genome Sequencing Center for Infectious Disease"/>
            <person name="Wu L."/>
            <person name="Ma J."/>
        </authorList>
    </citation>
    <scope>NUCLEOTIDE SEQUENCE [LARGE SCALE GENOMIC DNA]</scope>
    <source>
        <strain evidence="3">KCTC 33676</strain>
    </source>
</reference>
<proteinExistence type="predicted"/>
<name>A0ABW5R5E1_9BACL</name>
<dbReference type="PANTHER" id="PTHR33434">
    <property type="entry name" value="DEGV DOMAIN-CONTAINING PROTEIN DR_1986-RELATED"/>
    <property type="match status" value="1"/>
</dbReference>
<dbReference type="Pfam" id="PF02645">
    <property type="entry name" value="DegV"/>
    <property type="match status" value="1"/>
</dbReference>
<keyword evidence="3" id="KW-1185">Reference proteome</keyword>
<organism evidence="2 3">
    <name type="scientific">Marinicrinis sediminis</name>
    <dbReference type="NCBI Taxonomy" id="1652465"/>
    <lineage>
        <taxon>Bacteria</taxon>
        <taxon>Bacillati</taxon>
        <taxon>Bacillota</taxon>
        <taxon>Bacilli</taxon>
        <taxon>Bacillales</taxon>
        <taxon>Paenibacillaceae</taxon>
    </lineage>
</organism>
<evidence type="ECO:0000256" key="1">
    <source>
        <dbReference type="ARBA" id="ARBA00023121"/>
    </source>
</evidence>
<accession>A0ABW5R5E1</accession>
<dbReference type="InterPro" id="IPR043168">
    <property type="entry name" value="DegV_C"/>
</dbReference>
<dbReference type="Gene3D" id="3.30.1180.10">
    <property type="match status" value="1"/>
</dbReference>
<dbReference type="RefSeq" id="WP_379927526.1">
    <property type="nucleotide sequence ID" value="NZ_JBHUMM010000001.1"/>
</dbReference>
<evidence type="ECO:0000313" key="3">
    <source>
        <dbReference type="Proteomes" id="UP001597497"/>
    </source>
</evidence>
<sequence>MSVRIVTDSTADVPKKVREELSIQMVPLKVHFSEETYLDAVTIQSEEFYEKLIQAAKLPTTSQPSPIDFMETYKAILAESEETQIVSIHLSSAFSGTYQSAVLARNMMDELADRITIIDSKSASYGFGILVVAAAKAAEKGMQKDELIQFVEEMRQNRHLYFMVDTLDYLQKGGRIGKAAAVFGSLLNIKPILSIDEEGEVCSVDKVRGQKKAIGRIMEMIKQDLGSDEEISVFLAVTNEMANAEAIEKQFQANFKVHAISYTHIGPVIGTHVGPGTVGIFVVPCRYAEYL</sequence>
<keyword evidence="1" id="KW-0446">Lipid-binding</keyword>
<dbReference type="InterPro" id="IPR003797">
    <property type="entry name" value="DegV"/>
</dbReference>
<dbReference type="Gene3D" id="3.40.50.10170">
    <property type="match status" value="1"/>
</dbReference>
<dbReference type="SUPFAM" id="SSF82549">
    <property type="entry name" value="DAK1/DegV-like"/>
    <property type="match status" value="1"/>
</dbReference>
<dbReference type="InterPro" id="IPR050270">
    <property type="entry name" value="DegV_domain_contain"/>
</dbReference>
<dbReference type="PROSITE" id="PS51482">
    <property type="entry name" value="DEGV"/>
    <property type="match status" value="1"/>
</dbReference>
<gene>
    <name evidence="2" type="ORF">ACFSUC_01040</name>
</gene>
<evidence type="ECO:0000313" key="2">
    <source>
        <dbReference type="EMBL" id="MFD2670188.1"/>
    </source>
</evidence>
<dbReference type="EMBL" id="JBHUMM010000001">
    <property type="protein sequence ID" value="MFD2670188.1"/>
    <property type="molecule type" value="Genomic_DNA"/>
</dbReference>
<comment type="caution">
    <text evidence="2">The sequence shown here is derived from an EMBL/GenBank/DDBJ whole genome shotgun (WGS) entry which is preliminary data.</text>
</comment>
<dbReference type="Proteomes" id="UP001597497">
    <property type="component" value="Unassembled WGS sequence"/>
</dbReference>
<dbReference type="NCBIfam" id="TIGR00762">
    <property type="entry name" value="DegV"/>
    <property type="match status" value="1"/>
</dbReference>
<protein>
    <submittedName>
        <fullName evidence="2">DegV family protein</fullName>
    </submittedName>
</protein>
<dbReference type="PANTHER" id="PTHR33434:SF2">
    <property type="entry name" value="FATTY ACID-BINDING PROTEIN TM_1468"/>
    <property type="match status" value="1"/>
</dbReference>